<dbReference type="Proteomes" id="UP000188993">
    <property type="component" value="Chromosome"/>
</dbReference>
<dbReference type="EMBL" id="CP019728">
    <property type="protein sequence ID" value="AQS53802.1"/>
    <property type="molecule type" value="Genomic_DNA"/>
</dbReference>
<sequence>MNKKEKMLALIKNKQSGGKSKNINVPKNDAKFMRKGPKIYNK</sequence>
<keyword evidence="2" id="KW-1185">Reference proteome</keyword>
<dbReference type="KEGG" id="jda:BW727_101435"/>
<reference evidence="1 2" key="1">
    <citation type="journal article" date="2014" name="Int. J. Syst. Evol. Microbiol.">
        <title>Jeotgalibaca dankookensis gen. nov., sp. nov., a member of the family Carnobacteriaceae, isolated from seujeot (Korean traditional food).</title>
        <authorList>
            <person name="Lee D.G."/>
            <person name="Trujillo M.E."/>
            <person name="Kang H."/>
            <person name="Ahn T.Y."/>
        </authorList>
    </citation>
    <scope>NUCLEOTIDE SEQUENCE [LARGE SCALE GENOMIC DNA]</scope>
    <source>
        <strain evidence="1 2">EX-07</strain>
    </source>
</reference>
<gene>
    <name evidence="1" type="ORF">BW727_101435</name>
</gene>
<protein>
    <recommendedName>
        <fullName evidence="3">30S ribosomal protein S9</fullName>
    </recommendedName>
</protein>
<dbReference type="STRING" id="708126.BW727_101435"/>
<proteinExistence type="predicted"/>
<evidence type="ECO:0000313" key="2">
    <source>
        <dbReference type="Proteomes" id="UP000188993"/>
    </source>
</evidence>
<evidence type="ECO:0000313" key="1">
    <source>
        <dbReference type="EMBL" id="AQS53802.1"/>
    </source>
</evidence>
<evidence type="ECO:0008006" key="3">
    <source>
        <dbReference type="Google" id="ProtNLM"/>
    </source>
</evidence>
<name>A0A1S6IQH6_9LACT</name>
<accession>A0A1S6IQH6</accession>
<organism evidence="1 2">
    <name type="scientific">Jeotgalibaca dankookensis</name>
    <dbReference type="NCBI Taxonomy" id="708126"/>
    <lineage>
        <taxon>Bacteria</taxon>
        <taxon>Bacillati</taxon>
        <taxon>Bacillota</taxon>
        <taxon>Bacilli</taxon>
        <taxon>Lactobacillales</taxon>
        <taxon>Carnobacteriaceae</taxon>
        <taxon>Jeotgalibaca</taxon>
    </lineage>
</organism>
<dbReference type="RefSeq" id="WP_062470692.1">
    <property type="nucleotide sequence ID" value="NZ_BBYN01000023.1"/>
</dbReference>
<dbReference type="AlphaFoldDB" id="A0A1S6IQH6"/>